<dbReference type="Proteomes" id="UP000605201">
    <property type="component" value="Unassembled WGS sequence"/>
</dbReference>
<name>A0A8J6TTF5_9BACT</name>
<comment type="caution">
    <text evidence="1">The sequence shown here is derived from an EMBL/GenBank/DDBJ whole genome shotgun (WGS) entry which is preliminary data.</text>
</comment>
<protein>
    <submittedName>
        <fullName evidence="1">Uncharacterized protein</fullName>
    </submittedName>
</protein>
<sequence length="115" mass="13243">MVEKFFIYRDIKSGNMTIEEKAVLNPIKRGSDVNRLTDDVFRLVYSITYSKEKIESAVGNGRSSLIATIRSRNFFPIKRHCEAIADAIIRIVDNNETSEELLFDAKDLFIQPQEK</sequence>
<organism evidence="1 2">
    <name type="scientific">Candidatus Desulfatibia vada</name>
    <dbReference type="NCBI Taxonomy" id="2841696"/>
    <lineage>
        <taxon>Bacteria</taxon>
        <taxon>Pseudomonadati</taxon>
        <taxon>Thermodesulfobacteriota</taxon>
        <taxon>Desulfobacteria</taxon>
        <taxon>Desulfobacterales</taxon>
        <taxon>Desulfobacterales incertae sedis</taxon>
        <taxon>Candidatus Desulfatibia</taxon>
    </lineage>
</organism>
<evidence type="ECO:0000313" key="1">
    <source>
        <dbReference type="EMBL" id="MBC8433400.1"/>
    </source>
</evidence>
<evidence type="ECO:0000313" key="2">
    <source>
        <dbReference type="Proteomes" id="UP000605201"/>
    </source>
</evidence>
<dbReference type="AlphaFoldDB" id="A0A8J6TTF5"/>
<gene>
    <name evidence="1" type="ORF">H8D96_15935</name>
</gene>
<accession>A0A8J6TTF5</accession>
<dbReference type="EMBL" id="JACNIG010000295">
    <property type="protein sequence ID" value="MBC8433400.1"/>
    <property type="molecule type" value="Genomic_DNA"/>
</dbReference>
<reference evidence="1 2" key="1">
    <citation type="submission" date="2020-08" db="EMBL/GenBank/DDBJ databases">
        <title>Bridging the membrane lipid divide: bacteria of the FCB group superphylum have the potential to synthesize archaeal ether lipids.</title>
        <authorList>
            <person name="Villanueva L."/>
            <person name="Von Meijenfeldt F.A.B."/>
            <person name="Westbye A.B."/>
            <person name="Yadav S."/>
            <person name="Hopmans E.C."/>
            <person name="Dutilh B.E."/>
            <person name="Sinninghe Damste J.S."/>
        </authorList>
    </citation>
    <scope>NUCLEOTIDE SEQUENCE [LARGE SCALE GENOMIC DNA]</scope>
    <source>
        <strain evidence="1">NIOZ-UU17</strain>
    </source>
</reference>
<proteinExistence type="predicted"/>